<evidence type="ECO:0000313" key="3">
    <source>
        <dbReference type="Proteomes" id="UP000275267"/>
    </source>
</evidence>
<reference evidence="3" key="1">
    <citation type="journal article" date="2019" name="Nat. Commun.">
        <title>The genome of broomcorn millet.</title>
        <authorList>
            <person name="Zou C."/>
            <person name="Miki D."/>
            <person name="Li D."/>
            <person name="Tang Q."/>
            <person name="Xiao L."/>
            <person name="Rajput S."/>
            <person name="Deng P."/>
            <person name="Jia W."/>
            <person name="Huang R."/>
            <person name="Zhang M."/>
            <person name="Sun Y."/>
            <person name="Hu J."/>
            <person name="Fu X."/>
            <person name="Schnable P.S."/>
            <person name="Li F."/>
            <person name="Zhang H."/>
            <person name="Feng B."/>
            <person name="Zhu X."/>
            <person name="Liu R."/>
            <person name="Schnable J.C."/>
            <person name="Zhu J.-K."/>
            <person name="Zhang H."/>
        </authorList>
    </citation>
    <scope>NUCLEOTIDE SEQUENCE [LARGE SCALE GENOMIC DNA]</scope>
</reference>
<organism evidence="2 3">
    <name type="scientific">Panicum miliaceum</name>
    <name type="common">Proso millet</name>
    <name type="synonym">Broomcorn millet</name>
    <dbReference type="NCBI Taxonomy" id="4540"/>
    <lineage>
        <taxon>Eukaryota</taxon>
        <taxon>Viridiplantae</taxon>
        <taxon>Streptophyta</taxon>
        <taxon>Embryophyta</taxon>
        <taxon>Tracheophyta</taxon>
        <taxon>Spermatophyta</taxon>
        <taxon>Magnoliopsida</taxon>
        <taxon>Liliopsida</taxon>
        <taxon>Poales</taxon>
        <taxon>Poaceae</taxon>
        <taxon>PACMAD clade</taxon>
        <taxon>Panicoideae</taxon>
        <taxon>Panicodae</taxon>
        <taxon>Paniceae</taxon>
        <taxon>Panicinae</taxon>
        <taxon>Panicum</taxon>
        <taxon>Panicum sect. Panicum</taxon>
    </lineage>
</organism>
<proteinExistence type="predicted"/>
<dbReference type="PANTHER" id="PTHR33026">
    <property type="entry name" value="OS06G0360600 PROTEIN"/>
    <property type="match status" value="1"/>
</dbReference>
<protein>
    <submittedName>
        <fullName evidence="2">Uncharacterized protein</fullName>
    </submittedName>
</protein>
<sequence>MAGEVPTAAADAAAAPPAPELACSPSTMTNMDIEVEVLLAELQKIKTAKLTEAAVALSFTKRLTQLIQDRVHPGYEYSGCEDPTRGQNRKVSCSEAYRRVMLIVSGEVRDKGCPKEKVVSFWCPAPLPEGKQGKAVDSLAGLALLAVDVGSFSFDSSIGSELDDVAEVSGPAVGAGSSLKKRRPTRKMAASKAQRGGVPPRGRCSTPPGTGSGGTEAAAEKASLTNPKPEEEGQEEEQGRLARSPAWVA</sequence>
<name>A0A3L6SIU1_PANMI</name>
<feature type="compositionally biased region" description="Low complexity" evidence="1">
    <location>
        <begin position="1"/>
        <end position="15"/>
    </location>
</feature>
<evidence type="ECO:0000256" key="1">
    <source>
        <dbReference type="SAM" id="MobiDB-lite"/>
    </source>
</evidence>
<accession>A0A3L6SIU1</accession>
<evidence type="ECO:0000313" key="2">
    <source>
        <dbReference type="EMBL" id="RLN22518.1"/>
    </source>
</evidence>
<gene>
    <name evidence="2" type="ORF">C2845_PM07G10330</name>
</gene>
<dbReference type="PANTHER" id="PTHR33026:SF7">
    <property type="entry name" value="OS03G0100275 PROTEIN"/>
    <property type="match status" value="1"/>
</dbReference>
<dbReference type="Proteomes" id="UP000275267">
    <property type="component" value="Unassembled WGS sequence"/>
</dbReference>
<dbReference type="AlphaFoldDB" id="A0A3L6SIU1"/>
<comment type="caution">
    <text evidence="2">The sequence shown here is derived from an EMBL/GenBank/DDBJ whole genome shotgun (WGS) entry which is preliminary data.</text>
</comment>
<feature type="region of interest" description="Disordered" evidence="1">
    <location>
        <begin position="1"/>
        <end position="21"/>
    </location>
</feature>
<keyword evidence="3" id="KW-1185">Reference proteome</keyword>
<dbReference type="EMBL" id="PQIB02000004">
    <property type="protein sequence ID" value="RLN22518.1"/>
    <property type="molecule type" value="Genomic_DNA"/>
</dbReference>
<feature type="region of interest" description="Disordered" evidence="1">
    <location>
        <begin position="170"/>
        <end position="249"/>
    </location>
</feature>